<dbReference type="Proteomes" id="UP001175226">
    <property type="component" value="Unassembled WGS sequence"/>
</dbReference>
<sequence length="506" mass="56881">MPKRSLEMMHMACDGRDVDSETQQDRAPQRLDVVVDAKDKFRVAEKYRPYSPLAFLLHGLSSARTSLSSSVSLQLPSKPMKAPSSSVSQCSPSTAPQPSSLALAQRLIEKKGLRRHDFTRTVRLTFYGDATFGTACHYATRPLEGQGLKLASKAMLKTPPRKLFSSIWDTATIFYSQFKSAEERKVPHISIYRAVRRVLQHFRKEIPETAPWTSRLIMPYGLLENRERAYRDPNIPLFANNVEFGKGSWLHYVVKTKPLSTLKHLQHELAPIHGLRVRLGGAAVCSIIEHRGIPWRIGGPHDTRQYSWKALASTVQALRCLGSYHGQLDGGLEDHRLWDPSRSEPSFSVSSTQGLPREATNTHGIKALNSFWKRRCGGEVQPEDRKVQNLALFLSTTMSDKVCGYSLNGAAIFHYGVKRGWETDTDGEQDHANELIEKRGLRWHNVRSPILQPHPSFLTDTQFTRTVQLIFYGGALFSTGAGHLGRGAKLQSKVALKTPSRMQERC</sequence>
<name>A0AA39M613_9AGAR</name>
<reference evidence="2" key="1">
    <citation type="submission" date="2023-06" db="EMBL/GenBank/DDBJ databases">
        <authorList>
            <consortium name="Lawrence Berkeley National Laboratory"/>
            <person name="Ahrendt S."/>
            <person name="Sahu N."/>
            <person name="Indic B."/>
            <person name="Wong-Bajracharya J."/>
            <person name="Merenyi Z."/>
            <person name="Ke H.-M."/>
            <person name="Monk M."/>
            <person name="Kocsube S."/>
            <person name="Drula E."/>
            <person name="Lipzen A."/>
            <person name="Balint B."/>
            <person name="Henrissat B."/>
            <person name="Andreopoulos B."/>
            <person name="Martin F.M."/>
            <person name="Harder C.B."/>
            <person name="Rigling D."/>
            <person name="Ford K.L."/>
            <person name="Foster G.D."/>
            <person name="Pangilinan J."/>
            <person name="Papanicolaou A."/>
            <person name="Barry K."/>
            <person name="LaButti K."/>
            <person name="Viragh M."/>
            <person name="Koriabine M."/>
            <person name="Yan M."/>
            <person name="Riley R."/>
            <person name="Champramary S."/>
            <person name="Plett K.L."/>
            <person name="Tsai I.J."/>
            <person name="Slot J."/>
            <person name="Sipos G."/>
            <person name="Plett J."/>
            <person name="Nagy L.G."/>
            <person name="Grigoriev I.V."/>
        </authorList>
    </citation>
    <scope>NUCLEOTIDE SEQUENCE</scope>
    <source>
        <strain evidence="2">FPL87.14</strain>
    </source>
</reference>
<evidence type="ECO:0000313" key="2">
    <source>
        <dbReference type="EMBL" id="KAK0421835.1"/>
    </source>
</evidence>
<accession>A0AA39M613</accession>
<evidence type="ECO:0000313" key="3">
    <source>
        <dbReference type="Proteomes" id="UP001175226"/>
    </source>
</evidence>
<keyword evidence="3" id="KW-1185">Reference proteome</keyword>
<dbReference type="AlphaFoldDB" id="A0AA39M613"/>
<feature type="compositionally biased region" description="Low complexity" evidence="1">
    <location>
        <begin position="84"/>
        <end position="93"/>
    </location>
</feature>
<organism evidence="2 3">
    <name type="scientific">Armillaria borealis</name>
    <dbReference type="NCBI Taxonomy" id="47425"/>
    <lineage>
        <taxon>Eukaryota</taxon>
        <taxon>Fungi</taxon>
        <taxon>Dikarya</taxon>
        <taxon>Basidiomycota</taxon>
        <taxon>Agaricomycotina</taxon>
        <taxon>Agaricomycetes</taxon>
        <taxon>Agaricomycetidae</taxon>
        <taxon>Agaricales</taxon>
        <taxon>Marasmiineae</taxon>
        <taxon>Physalacriaceae</taxon>
        <taxon>Armillaria</taxon>
    </lineage>
</organism>
<evidence type="ECO:0000256" key="1">
    <source>
        <dbReference type="SAM" id="MobiDB-lite"/>
    </source>
</evidence>
<comment type="caution">
    <text evidence="2">The sequence shown here is derived from an EMBL/GenBank/DDBJ whole genome shotgun (WGS) entry which is preliminary data.</text>
</comment>
<protein>
    <submittedName>
        <fullName evidence="2">Uncharacterized protein</fullName>
    </submittedName>
</protein>
<gene>
    <name evidence="2" type="ORF">EV421DRAFT_1745860</name>
</gene>
<proteinExistence type="predicted"/>
<dbReference type="EMBL" id="JAUEPT010000279">
    <property type="protein sequence ID" value="KAK0421835.1"/>
    <property type="molecule type" value="Genomic_DNA"/>
</dbReference>
<feature type="region of interest" description="Disordered" evidence="1">
    <location>
        <begin position="74"/>
        <end position="99"/>
    </location>
</feature>